<reference evidence="9" key="1">
    <citation type="journal article" date="2014" name="Front. Microbiol.">
        <title>High frequency of phylogenetically diverse reductive dehalogenase-homologous genes in deep subseafloor sedimentary metagenomes.</title>
        <authorList>
            <person name="Kawai M."/>
            <person name="Futagami T."/>
            <person name="Toyoda A."/>
            <person name="Takaki Y."/>
            <person name="Nishi S."/>
            <person name="Hori S."/>
            <person name="Arai W."/>
            <person name="Tsubouchi T."/>
            <person name="Morono Y."/>
            <person name="Uchiyama I."/>
            <person name="Ito T."/>
            <person name="Fujiyama A."/>
            <person name="Inagaki F."/>
            <person name="Takami H."/>
        </authorList>
    </citation>
    <scope>NUCLEOTIDE SEQUENCE</scope>
    <source>
        <strain evidence="9">Expedition CK06-06</strain>
    </source>
</reference>
<evidence type="ECO:0000256" key="2">
    <source>
        <dbReference type="ARBA" id="ARBA00022679"/>
    </source>
</evidence>
<accession>X1I8F2</accession>
<feature type="non-terminal residue" evidence="9">
    <location>
        <position position="185"/>
    </location>
</feature>
<sequence>MVAIILSGGDNRRMLCNKAFLQIGQKSIIEREIEVLSALFSRIIVVTNAPESHEHLRVSLVSDVVPGKGPLGGIYSGLIASKDKYNFVVGCDLPFLNAGLISYMIELTDGHDIVVPRLNGFVEPLHAIYSKHCLIPIKRQLDRNELRIQSFFGEVKVRYVRKNDIKRYDPNHTAFFNVNSEEDLK</sequence>
<protein>
    <recommendedName>
        <fullName evidence="8">MobA-like NTP transferase domain-containing protein</fullName>
    </recommendedName>
</protein>
<comment type="caution">
    <text evidence="9">The sequence shown here is derived from an EMBL/GenBank/DDBJ whole genome shotgun (WGS) entry which is preliminary data.</text>
</comment>
<dbReference type="GO" id="GO:0006777">
    <property type="term" value="P:Mo-molybdopterin cofactor biosynthetic process"/>
    <property type="evidence" value="ECO:0007669"/>
    <property type="project" value="UniProtKB-KW"/>
</dbReference>
<keyword evidence="7" id="KW-0501">Molybdenum cofactor biosynthesis</keyword>
<feature type="domain" description="MobA-like NTP transferase" evidence="8">
    <location>
        <begin position="3"/>
        <end position="144"/>
    </location>
</feature>
<dbReference type="GO" id="GO:0016779">
    <property type="term" value="F:nucleotidyltransferase activity"/>
    <property type="evidence" value="ECO:0007669"/>
    <property type="project" value="TreeGrafter"/>
</dbReference>
<evidence type="ECO:0000256" key="5">
    <source>
        <dbReference type="ARBA" id="ARBA00022842"/>
    </source>
</evidence>
<dbReference type="InterPro" id="IPR013482">
    <property type="entry name" value="Molybde_CF_guanTrfase"/>
</dbReference>
<evidence type="ECO:0000256" key="7">
    <source>
        <dbReference type="ARBA" id="ARBA00023150"/>
    </source>
</evidence>
<dbReference type="InterPro" id="IPR025877">
    <property type="entry name" value="MobA-like_NTP_Trfase"/>
</dbReference>
<dbReference type="GO" id="GO:0005525">
    <property type="term" value="F:GTP binding"/>
    <property type="evidence" value="ECO:0007669"/>
    <property type="project" value="UniProtKB-KW"/>
</dbReference>
<keyword evidence="3" id="KW-0479">Metal-binding</keyword>
<keyword evidence="4" id="KW-0547">Nucleotide-binding</keyword>
<organism evidence="9">
    <name type="scientific">marine sediment metagenome</name>
    <dbReference type="NCBI Taxonomy" id="412755"/>
    <lineage>
        <taxon>unclassified sequences</taxon>
        <taxon>metagenomes</taxon>
        <taxon>ecological metagenomes</taxon>
    </lineage>
</organism>
<dbReference type="Gene3D" id="3.90.550.10">
    <property type="entry name" value="Spore Coat Polysaccharide Biosynthesis Protein SpsA, Chain A"/>
    <property type="match status" value="1"/>
</dbReference>
<dbReference type="SUPFAM" id="SSF53448">
    <property type="entry name" value="Nucleotide-diphospho-sugar transferases"/>
    <property type="match status" value="1"/>
</dbReference>
<dbReference type="GO" id="GO:0046872">
    <property type="term" value="F:metal ion binding"/>
    <property type="evidence" value="ECO:0007669"/>
    <property type="project" value="UniProtKB-KW"/>
</dbReference>
<evidence type="ECO:0000256" key="4">
    <source>
        <dbReference type="ARBA" id="ARBA00022741"/>
    </source>
</evidence>
<evidence type="ECO:0000256" key="1">
    <source>
        <dbReference type="ARBA" id="ARBA00022490"/>
    </source>
</evidence>
<keyword evidence="1" id="KW-0963">Cytoplasm</keyword>
<keyword evidence="2" id="KW-0808">Transferase</keyword>
<evidence type="ECO:0000313" key="9">
    <source>
        <dbReference type="EMBL" id="GAH65540.1"/>
    </source>
</evidence>
<evidence type="ECO:0000259" key="8">
    <source>
        <dbReference type="Pfam" id="PF12804"/>
    </source>
</evidence>
<dbReference type="AlphaFoldDB" id="X1I8F2"/>
<proteinExistence type="predicted"/>
<dbReference type="PANTHER" id="PTHR19136">
    <property type="entry name" value="MOLYBDENUM COFACTOR GUANYLYLTRANSFERASE"/>
    <property type="match status" value="1"/>
</dbReference>
<keyword evidence="6" id="KW-0342">GTP-binding</keyword>
<name>X1I8F2_9ZZZZ</name>
<dbReference type="PANTHER" id="PTHR19136:SF81">
    <property type="entry name" value="MOLYBDENUM COFACTOR GUANYLYLTRANSFERASE"/>
    <property type="match status" value="1"/>
</dbReference>
<dbReference type="Pfam" id="PF12804">
    <property type="entry name" value="NTP_transf_3"/>
    <property type="match status" value="1"/>
</dbReference>
<gene>
    <name evidence="9" type="ORF">S03H2_44749</name>
</gene>
<dbReference type="InterPro" id="IPR029044">
    <property type="entry name" value="Nucleotide-diphossugar_trans"/>
</dbReference>
<keyword evidence="5" id="KW-0460">Magnesium</keyword>
<evidence type="ECO:0000256" key="3">
    <source>
        <dbReference type="ARBA" id="ARBA00022723"/>
    </source>
</evidence>
<evidence type="ECO:0000256" key="6">
    <source>
        <dbReference type="ARBA" id="ARBA00023134"/>
    </source>
</evidence>
<dbReference type="CDD" id="cd02503">
    <property type="entry name" value="MobA"/>
    <property type="match status" value="1"/>
</dbReference>
<dbReference type="EMBL" id="BARU01028000">
    <property type="protein sequence ID" value="GAH65540.1"/>
    <property type="molecule type" value="Genomic_DNA"/>
</dbReference>